<sequence length="928" mass="104094">MSGFTTLTPPQSPKFDTPSETVVFENVSEDFWGFDDFSETTERVSSCFTNEVLGRAFKIFLNPAIPKSQIAFPENFSLLWGMMSRLNFSSGDVKATRSNISRLLLDIFASYDQLGSSQVFDFTRRFVYLIKGIKAMTSTCVTNQLPLSHIQLDIWAMFFKLLESPKPGFEKGIKEALELEPFDANPLEYFIEVLFDILACDKMSITSSFCQCYAIMWILLIRHGEKVSTSWFKHLHGRIIQIKSGRRRILKGCLDGLRPTVHIVNQAGFVDLEKLWHVYWSVLTVTAPLCSAFSSLIGPANPPITNSTLKYSTAVWIIRNQFLADSGPNEESSRYALRSLLELQKLWGPSVEVVRPLWLYFSRKLDSITEVTFNRDDQSAGLPPFLLFAQITVESFLAQPSEVLSIIRTALPSLTRQGVTNYFSLLEHLLDTVLKRSQKVVFDVATLIEFVTSLFGGVDAAQMRWCADWETGRQCSALRGLQSLVVVLDANLPVVGAPGGLESSLTQLLQLTSQFRQTLVQNVKAAPGTGAVNNLAVIGWRGELYSLSLSFCEALLTKEDASANEQPGMLLRVLDGVLIDALCTTENREWLGFVSRLLRMPSLKNDPRYKPLTALIWNEVLPIFVSRGCTVALWWEDCVGVALHFLTLSIDTGGRSAPVTTQDLLARFTFTPDLPSSFRRGFLKRLFADADFLKSALHAMSVSGRLDVDDAWQVYTIWLTYRLVLYDDCGHAATSLTTAESVIRQFFPDDMSDLLASGDPEISLMRLSERFEACETFQCRMQFKAVVLRHLSPLAQLLCRLSDERSVSTLELTSTYRATAALFQTAAVLLYATDGPFHQLFSQIMLPPRRQLCKENSPVHEAIKAGLAENLLAFVTGIAQLNYLTDPFVVRLLRELLRFVFFAVDTRFVAVSCPSNHGELQVKFETLP</sequence>
<name>A0A5K3FFA5_MESCO</name>
<dbReference type="WBParaSite" id="MCU_007872-RB">
    <property type="protein sequence ID" value="MCU_007872-RB"/>
    <property type="gene ID" value="MCU_007872"/>
</dbReference>
<dbReference type="InterPro" id="IPR042320">
    <property type="entry name" value="MMS22-like"/>
</dbReference>
<accession>A0A5K3FFA5</accession>
<dbReference type="PANTHER" id="PTHR28547">
    <property type="entry name" value="PROTEIN MMS22-LIKE"/>
    <property type="match status" value="1"/>
</dbReference>
<dbReference type="GO" id="GO:0000724">
    <property type="term" value="P:double-strand break repair via homologous recombination"/>
    <property type="evidence" value="ECO:0007669"/>
    <property type="project" value="InterPro"/>
</dbReference>
<dbReference type="AlphaFoldDB" id="A0A5K3FFA5"/>
<dbReference type="PANTHER" id="PTHR28547:SF1">
    <property type="entry name" value="PROTEIN MMS22-LIKE"/>
    <property type="match status" value="1"/>
</dbReference>
<reference evidence="1" key="1">
    <citation type="submission" date="2019-11" db="UniProtKB">
        <authorList>
            <consortium name="WormBaseParasite"/>
        </authorList>
    </citation>
    <scope>IDENTIFICATION</scope>
</reference>
<protein>
    <submittedName>
        <fullName evidence="1">MMS22L_C domain-containing protein</fullName>
    </submittedName>
</protein>
<proteinExistence type="predicted"/>
<evidence type="ECO:0000313" key="1">
    <source>
        <dbReference type="WBParaSite" id="MCU_007872-RB"/>
    </source>
</evidence>
<dbReference type="GO" id="GO:0031297">
    <property type="term" value="P:replication fork processing"/>
    <property type="evidence" value="ECO:0007669"/>
    <property type="project" value="InterPro"/>
</dbReference>
<dbReference type="GO" id="GO:0043596">
    <property type="term" value="C:nuclear replication fork"/>
    <property type="evidence" value="ECO:0007669"/>
    <property type="project" value="TreeGrafter"/>
</dbReference>
<organism evidence="1">
    <name type="scientific">Mesocestoides corti</name>
    <name type="common">Flatworm</name>
    <dbReference type="NCBI Taxonomy" id="53468"/>
    <lineage>
        <taxon>Eukaryota</taxon>
        <taxon>Metazoa</taxon>
        <taxon>Spiralia</taxon>
        <taxon>Lophotrochozoa</taxon>
        <taxon>Platyhelminthes</taxon>
        <taxon>Cestoda</taxon>
        <taxon>Eucestoda</taxon>
        <taxon>Cyclophyllidea</taxon>
        <taxon>Mesocestoididae</taxon>
        <taxon>Mesocestoides</taxon>
    </lineage>
</organism>